<accession>A0A1U7DAP6</accession>
<keyword evidence="1" id="KW-1133">Transmembrane helix</keyword>
<dbReference type="STRING" id="1229727.Ga0080559_TMP4329"/>
<keyword evidence="1" id="KW-0812">Transmembrane</keyword>
<keyword evidence="1" id="KW-0472">Membrane</keyword>
<name>A0A1U7DAP6_9RHOB</name>
<keyword evidence="3" id="KW-1185">Reference proteome</keyword>
<feature type="transmembrane region" description="Helical" evidence="1">
    <location>
        <begin position="6"/>
        <end position="28"/>
    </location>
</feature>
<reference evidence="2 3" key="1">
    <citation type="submission" date="2016-03" db="EMBL/GenBank/DDBJ databases">
        <title>Deep-sea bacteria in the southern Pacific.</title>
        <authorList>
            <person name="Tang K."/>
        </authorList>
    </citation>
    <scope>NUCLEOTIDE SEQUENCE [LARGE SCALE GENOMIC DNA]</scope>
    <source>
        <strain evidence="2 3">JLT2016</strain>
    </source>
</reference>
<dbReference type="OrthoDB" id="10007226at2"/>
<feature type="transmembrane region" description="Helical" evidence="1">
    <location>
        <begin position="40"/>
        <end position="61"/>
    </location>
</feature>
<evidence type="ECO:0000256" key="1">
    <source>
        <dbReference type="SAM" id="Phobius"/>
    </source>
</evidence>
<feature type="transmembrane region" description="Helical" evidence="1">
    <location>
        <begin position="81"/>
        <end position="98"/>
    </location>
</feature>
<dbReference type="Proteomes" id="UP000186559">
    <property type="component" value="Chromosome"/>
</dbReference>
<gene>
    <name evidence="2" type="ORF">Ga0080559_TMP4329</name>
</gene>
<protein>
    <submittedName>
        <fullName evidence="2">Uncharacterized protein</fullName>
    </submittedName>
</protein>
<evidence type="ECO:0000313" key="2">
    <source>
        <dbReference type="EMBL" id="APX25125.1"/>
    </source>
</evidence>
<dbReference type="RefSeq" id="WP_076624781.1">
    <property type="nucleotide sequence ID" value="NZ_BMEW01000006.1"/>
</dbReference>
<sequence>MFEPSPVLLAFLVFKRFVFLELIAALALARVLTARGASRIVAGLALLLAVAEAAILLAPVAGTPQGALYPRLAQLMQMGNGMLPLLIPSLFLAISAYLPGKRMRGLDFAHIALLWVLVGLWVATMIV</sequence>
<evidence type="ECO:0000313" key="3">
    <source>
        <dbReference type="Proteomes" id="UP000186559"/>
    </source>
</evidence>
<proteinExistence type="predicted"/>
<organism evidence="2 3">
    <name type="scientific">Salipiger profundus</name>
    <dbReference type="NCBI Taxonomy" id="1229727"/>
    <lineage>
        <taxon>Bacteria</taxon>
        <taxon>Pseudomonadati</taxon>
        <taxon>Pseudomonadota</taxon>
        <taxon>Alphaproteobacteria</taxon>
        <taxon>Rhodobacterales</taxon>
        <taxon>Roseobacteraceae</taxon>
        <taxon>Salipiger</taxon>
    </lineage>
</organism>
<dbReference type="AlphaFoldDB" id="A0A1U7DAP6"/>
<dbReference type="EMBL" id="CP014796">
    <property type="protein sequence ID" value="APX25125.1"/>
    <property type="molecule type" value="Genomic_DNA"/>
</dbReference>
<dbReference type="KEGG" id="tpro:Ga0080559_TMP4329"/>
<feature type="transmembrane region" description="Helical" evidence="1">
    <location>
        <begin position="105"/>
        <end position="126"/>
    </location>
</feature>